<evidence type="ECO:0000259" key="2">
    <source>
        <dbReference type="Pfam" id="PF04073"/>
    </source>
</evidence>
<comment type="caution">
    <text evidence="3">The sequence shown here is derived from an EMBL/GenBank/DDBJ whole genome shotgun (WGS) entry which is preliminary data.</text>
</comment>
<dbReference type="PANTHER" id="PTHR42753:SF2">
    <property type="entry name" value="PROLINE--TRNA LIGASE"/>
    <property type="match status" value="1"/>
</dbReference>
<reference evidence="3" key="1">
    <citation type="journal article" date="2014" name="Front. Microbiol.">
        <title>High frequency of phylogenetically diverse reductive dehalogenase-homologous genes in deep subseafloor sedimentary metagenomes.</title>
        <authorList>
            <person name="Kawai M."/>
            <person name="Futagami T."/>
            <person name="Toyoda A."/>
            <person name="Takaki Y."/>
            <person name="Nishi S."/>
            <person name="Hori S."/>
            <person name="Arai W."/>
            <person name="Tsubouchi T."/>
            <person name="Morono Y."/>
            <person name="Uchiyama I."/>
            <person name="Ito T."/>
            <person name="Fujiyama A."/>
            <person name="Inagaki F."/>
            <person name="Takami H."/>
        </authorList>
    </citation>
    <scope>NUCLEOTIDE SEQUENCE</scope>
    <source>
        <strain evidence="3">Expedition CK06-06</strain>
    </source>
</reference>
<sequence>LRVREFIMKDLYSFDADEAALEKSYERMAQAYRNIYARLGLPALMVEADSGAIGGKASHEFMVITGNGEDEVIYCPHCDYAANAERAQSAKAAATNGAGTELPLAEIATPGCHTIEEVAEFVGVPASQTLKAVFYSAAGEFVFAVIRGDLEVNETKLRNALKGTELRLATEDEVTGAGMVAGFASPVGLVGIRVIADDSVTLGSNFIVGANKAGFHLMNANYPRDFQADLIADIALARPGHGCPRCGKELCSARGI</sequence>
<proteinExistence type="predicted"/>
<dbReference type="GO" id="GO:0006433">
    <property type="term" value="P:prolyl-tRNA aminoacylation"/>
    <property type="evidence" value="ECO:0007669"/>
    <property type="project" value="TreeGrafter"/>
</dbReference>
<dbReference type="Gene3D" id="3.90.960.10">
    <property type="entry name" value="YbaK/aminoacyl-tRNA synthetase-associated domain"/>
    <property type="match status" value="1"/>
</dbReference>
<feature type="domain" description="Aminoacyl-tRNA synthetase class II (G/ P/ S/T)" evidence="1">
    <location>
        <begin position="1"/>
        <end position="78"/>
    </location>
</feature>
<feature type="non-terminal residue" evidence="3">
    <location>
        <position position="256"/>
    </location>
</feature>
<dbReference type="AlphaFoldDB" id="X1JAC1"/>
<dbReference type="InterPro" id="IPR045864">
    <property type="entry name" value="aa-tRNA-synth_II/BPL/LPL"/>
</dbReference>
<dbReference type="SUPFAM" id="SSF55826">
    <property type="entry name" value="YbaK/ProRS associated domain"/>
    <property type="match status" value="1"/>
</dbReference>
<dbReference type="PANTHER" id="PTHR42753">
    <property type="entry name" value="MITOCHONDRIAL RIBOSOME PROTEIN L39/PROLYL-TRNA LIGASE FAMILY MEMBER"/>
    <property type="match status" value="1"/>
</dbReference>
<name>X1JAC1_9ZZZZ</name>
<dbReference type="SUPFAM" id="SSF55681">
    <property type="entry name" value="Class II aaRS and biotin synthetases"/>
    <property type="match status" value="1"/>
</dbReference>
<evidence type="ECO:0008006" key="4">
    <source>
        <dbReference type="Google" id="ProtNLM"/>
    </source>
</evidence>
<accession>X1JAC1</accession>
<evidence type="ECO:0000259" key="1">
    <source>
        <dbReference type="Pfam" id="PF00587"/>
    </source>
</evidence>
<gene>
    <name evidence="3" type="ORF">S03H2_54439</name>
</gene>
<dbReference type="GO" id="GO:0002161">
    <property type="term" value="F:aminoacyl-tRNA deacylase activity"/>
    <property type="evidence" value="ECO:0007669"/>
    <property type="project" value="InterPro"/>
</dbReference>
<dbReference type="GO" id="GO:0004827">
    <property type="term" value="F:proline-tRNA ligase activity"/>
    <property type="evidence" value="ECO:0007669"/>
    <property type="project" value="TreeGrafter"/>
</dbReference>
<feature type="non-terminal residue" evidence="3">
    <location>
        <position position="1"/>
    </location>
</feature>
<dbReference type="GO" id="GO:0005829">
    <property type="term" value="C:cytosol"/>
    <property type="evidence" value="ECO:0007669"/>
    <property type="project" value="TreeGrafter"/>
</dbReference>
<dbReference type="InterPro" id="IPR002314">
    <property type="entry name" value="aa-tRNA-synt_IIb"/>
</dbReference>
<dbReference type="CDD" id="cd04334">
    <property type="entry name" value="ProRS-INS"/>
    <property type="match status" value="1"/>
</dbReference>
<feature type="domain" description="YbaK/aminoacyl-tRNA synthetase-associated" evidence="2">
    <location>
        <begin position="109"/>
        <end position="220"/>
    </location>
</feature>
<organism evidence="3">
    <name type="scientific">marine sediment metagenome</name>
    <dbReference type="NCBI Taxonomy" id="412755"/>
    <lineage>
        <taxon>unclassified sequences</taxon>
        <taxon>metagenomes</taxon>
        <taxon>ecological metagenomes</taxon>
    </lineage>
</organism>
<protein>
    <recommendedName>
        <fullName evidence="4">YbaK/aminoacyl-tRNA synthetase-associated domain-containing protein</fullName>
    </recommendedName>
</protein>
<dbReference type="InterPro" id="IPR050062">
    <property type="entry name" value="Pro-tRNA_synthetase"/>
</dbReference>
<evidence type="ECO:0000313" key="3">
    <source>
        <dbReference type="EMBL" id="GAH66708.1"/>
    </source>
</evidence>
<dbReference type="Gene3D" id="3.30.930.10">
    <property type="entry name" value="Bira Bifunctional Protein, Domain 2"/>
    <property type="match status" value="1"/>
</dbReference>
<dbReference type="EMBL" id="BARU01034709">
    <property type="protein sequence ID" value="GAH66708.1"/>
    <property type="molecule type" value="Genomic_DNA"/>
</dbReference>
<dbReference type="Pfam" id="PF00587">
    <property type="entry name" value="tRNA-synt_2b"/>
    <property type="match status" value="1"/>
</dbReference>
<dbReference type="InterPro" id="IPR007214">
    <property type="entry name" value="YbaK/aa-tRNA-synth-assoc-dom"/>
</dbReference>
<dbReference type="GO" id="GO:0005524">
    <property type="term" value="F:ATP binding"/>
    <property type="evidence" value="ECO:0007669"/>
    <property type="project" value="InterPro"/>
</dbReference>
<dbReference type="InterPro" id="IPR036754">
    <property type="entry name" value="YbaK/aa-tRNA-synt-asso_dom_sf"/>
</dbReference>
<dbReference type="Pfam" id="PF04073">
    <property type="entry name" value="tRNA_edit"/>
    <property type="match status" value="1"/>
</dbReference>